<evidence type="ECO:0000313" key="2">
    <source>
        <dbReference type="EMBL" id="PKC00124.1"/>
    </source>
</evidence>
<evidence type="ECO:0000313" key="10">
    <source>
        <dbReference type="EMBL" id="PKC70342.1"/>
    </source>
</evidence>
<dbReference type="EMBL" id="LLXJ01001963">
    <property type="protein sequence ID" value="PKC00124.1"/>
    <property type="molecule type" value="Genomic_DNA"/>
</dbReference>
<dbReference type="EMBL" id="LLXH01000646">
    <property type="protein sequence ID" value="PKC64345.1"/>
    <property type="molecule type" value="Genomic_DNA"/>
</dbReference>
<dbReference type="VEuPathDB" id="FungiDB:RhiirA1_414506"/>
<comment type="caution">
    <text evidence="4">The sequence shown here is derived from an EMBL/GenBank/DDBJ whole genome shotgun (WGS) entry which is preliminary data.</text>
</comment>
<reference evidence="4 12" key="1">
    <citation type="submission" date="2016-04" db="EMBL/GenBank/DDBJ databases">
        <title>Genome analyses suggest a sexual origin of heterokaryosis in a supposedly ancient asexual fungus.</title>
        <authorList>
            <person name="Ropars J."/>
            <person name="Sedzielewska K."/>
            <person name="Noel J."/>
            <person name="Charron P."/>
            <person name="Farinelli L."/>
            <person name="Marton T."/>
            <person name="Kruger M."/>
            <person name="Pelin A."/>
            <person name="Brachmann A."/>
            <person name="Corradi N."/>
        </authorList>
    </citation>
    <scope>NUCLEOTIDE SEQUENCE [LARGE SCALE GENOMIC DNA]</scope>
    <source>
        <strain evidence="4 12">A5</strain>
    </source>
</reference>
<sequence length="99" mass="11301">MSATVKAKEPPSRPDPGNNSFSTSNTHSSATTSQPILSKEENTWHEKLGIWIPNDLFPYVTDEPVYTSNRQAKIKGQQYTPGCYYWFLGIRKRKEAHEL</sequence>
<evidence type="ECO:0000313" key="11">
    <source>
        <dbReference type="Proteomes" id="UP000232688"/>
    </source>
</evidence>
<evidence type="ECO:0000313" key="3">
    <source>
        <dbReference type="EMBL" id="PKC07983.1"/>
    </source>
</evidence>
<dbReference type="VEuPathDB" id="FungiDB:RhiirA1_424386"/>
<dbReference type="Proteomes" id="UP000232722">
    <property type="component" value="Unassembled WGS sequence"/>
</dbReference>
<dbReference type="EMBL" id="LLXH01001900">
    <property type="protein sequence ID" value="PKC57192.1"/>
    <property type="molecule type" value="Genomic_DNA"/>
</dbReference>
<proteinExistence type="predicted"/>
<evidence type="ECO:0000313" key="7">
    <source>
        <dbReference type="EMBL" id="PKC61909.1"/>
    </source>
</evidence>
<evidence type="ECO:0000256" key="1">
    <source>
        <dbReference type="SAM" id="MobiDB-lite"/>
    </source>
</evidence>
<evidence type="ECO:0000313" key="12">
    <source>
        <dbReference type="Proteomes" id="UP000232722"/>
    </source>
</evidence>
<dbReference type="EMBL" id="LLXH01000922">
    <property type="protein sequence ID" value="PKC61909.1"/>
    <property type="molecule type" value="Genomic_DNA"/>
</dbReference>
<name>A0A2N0PT21_9GLOM</name>
<evidence type="ECO:0000313" key="4">
    <source>
        <dbReference type="EMBL" id="PKC09982.1"/>
    </source>
</evidence>
<feature type="compositionally biased region" description="Basic and acidic residues" evidence="1">
    <location>
        <begin position="1"/>
        <end position="12"/>
    </location>
</feature>
<reference evidence="5 11" key="4">
    <citation type="submission" date="2017-10" db="EMBL/GenBank/DDBJ databases">
        <title>Genome analyses suggest a sexual origin of heterokaryosis in a supposedly ancient asexual fungus.</title>
        <authorList>
            <person name="Corradi N."/>
            <person name="Sedzielewska K."/>
            <person name="Noel J."/>
            <person name="Charron P."/>
            <person name="Farinelli L."/>
            <person name="Marton T."/>
            <person name="Kruger M."/>
            <person name="Pelin A."/>
            <person name="Brachmann A."/>
            <person name="Corradi N."/>
        </authorList>
    </citation>
    <scope>NUCLEOTIDE SEQUENCE [LARGE SCALE GENOMIC DNA]</scope>
    <source>
        <strain evidence="5 11">A1</strain>
    </source>
</reference>
<reference evidence="5 11" key="3">
    <citation type="submission" date="2017-10" db="EMBL/GenBank/DDBJ databases">
        <title>Extensive intraspecific genome diversity in a model arbuscular mycorrhizal fungus.</title>
        <authorList>
            <person name="Chen E.C.H."/>
            <person name="Morin E."/>
            <person name="Baudet D."/>
            <person name="Noel J."/>
            <person name="Ndikumana S."/>
            <person name="Charron P."/>
            <person name="St-Onge C."/>
            <person name="Giorgi J."/>
            <person name="Grigoriev I.V."/>
            <person name="Roux C."/>
            <person name="Martin F.M."/>
            <person name="Corradi N."/>
        </authorList>
    </citation>
    <scope>NUCLEOTIDE SEQUENCE [LARGE SCALE GENOMIC DNA]</scope>
    <source>
        <strain evidence="5 11">A1</strain>
    </source>
</reference>
<dbReference type="EMBL" id="LLXH01000227">
    <property type="protein sequence ID" value="PKC70342.1"/>
    <property type="molecule type" value="Genomic_DNA"/>
</dbReference>
<evidence type="ECO:0000313" key="8">
    <source>
        <dbReference type="EMBL" id="PKC64345.1"/>
    </source>
</evidence>
<dbReference type="VEuPathDB" id="FungiDB:RhiirA1_417424"/>
<accession>A0A2N0PT21</accession>
<dbReference type="VEuPathDB" id="FungiDB:RhiirA1_428671"/>
<dbReference type="EMBL" id="LLXJ01000415">
    <property type="protein sequence ID" value="PKC09982.1"/>
    <property type="molecule type" value="Genomic_DNA"/>
</dbReference>
<dbReference type="EMBL" id="LLXJ01000585">
    <property type="protein sequence ID" value="PKC07983.1"/>
    <property type="molecule type" value="Genomic_DNA"/>
</dbReference>
<reference evidence="4 12" key="2">
    <citation type="submission" date="2017-09" db="EMBL/GenBank/DDBJ databases">
        <title>Extensive intraspecific genome diversity in a model arbuscular mycorrhizal fungus.</title>
        <authorList>
            <person name="Chen E.C."/>
            <person name="Morin E."/>
            <person name="Beaudet D."/>
            <person name="Noel J."/>
            <person name="Ndikumana S."/>
            <person name="Charron P."/>
            <person name="St-Onge C."/>
            <person name="Giorgi J."/>
            <person name="Grigoriev I.V."/>
            <person name="Roux C."/>
            <person name="Martin F.M."/>
            <person name="Corradi N."/>
        </authorList>
    </citation>
    <scope>NUCLEOTIDE SEQUENCE [LARGE SCALE GENOMIC DNA]</scope>
    <source>
        <strain evidence="4 12">A5</strain>
    </source>
</reference>
<dbReference type="VEuPathDB" id="FungiDB:RhiirA1_428435"/>
<evidence type="ECO:0000313" key="9">
    <source>
        <dbReference type="EMBL" id="PKC67987.1"/>
    </source>
</evidence>
<dbReference type="AlphaFoldDB" id="A0A2N0PT21"/>
<organism evidence="4 12">
    <name type="scientific">Rhizophagus irregularis</name>
    <dbReference type="NCBI Taxonomy" id="588596"/>
    <lineage>
        <taxon>Eukaryota</taxon>
        <taxon>Fungi</taxon>
        <taxon>Fungi incertae sedis</taxon>
        <taxon>Mucoromycota</taxon>
        <taxon>Glomeromycotina</taxon>
        <taxon>Glomeromycetes</taxon>
        <taxon>Glomerales</taxon>
        <taxon>Glomeraceae</taxon>
        <taxon>Rhizophagus</taxon>
    </lineage>
</organism>
<feature type="compositionally biased region" description="Low complexity" evidence="1">
    <location>
        <begin position="18"/>
        <end position="33"/>
    </location>
</feature>
<protein>
    <submittedName>
        <fullName evidence="4">Uncharacterized protein</fullName>
    </submittedName>
</protein>
<evidence type="ECO:0000313" key="6">
    <source>
        <dbReference type="EMBL" id="PKC57502.1"/>
    </source>
</evidence>
<dbReference type="VEuPathDB" id="FungiDB:RhiirA1_421698"/>
<feature type="non-terminal residue" evidence="4">
    <location>
        <position position="99"/>
    </location>
</feature>
<dbReference type="EMBL" id="LLXH01000359">
    <property type="protein sequence ID" value="PKC67987.1"/>
    <property type="molecule type" value="Genomic_DNA"/>
</dbReference>
<evidence type="ECO:0000313" key="5">
    <source>
        <dbReference type="EMBL" id="PKC57192.1"/>
    </source>
</evidence>
<dbReference type="Proteomes" id="UP000232688">
    <property type="component" value="Unassembled WGS sequence"/>
</dbReference>
<gene>
    <name evidence="10" type="ORF">RhiirA1_414506</name>
    <name evidence="9" type="ORF">RhiirA1_417424</name>
    <name evidence="8" type="ORF">RhiirA1_421698</name>
    <name evidence="7" type="ORF">RhiirA1_424386</name>
    <name evidence="6" type="ORF">RhiirA1_428435</name>
    <name evidence="5" type="ORF">RhiirA1_428671</name>
    <name evidence="4" type="ORF">RhiirA5_356063</name>
    <name evidence="3" type="ORF">RhiirA5_358479</name>
    <name evidence="2" type="ORF">RhiirA5_365922</name>
</gene>
<feature type="region of interest" description="Disordered" evidence="1">
    <location>
        <begin position="1"/>
        <end position="39"/>
    </location>
</feature>
<dbReference type="EMBL" id="LLXH01001806">
    <property type="protein sequence ID" value="PKC57502.1"/>
    <property type="molecule type" value="Genomic_DNA"/>
</dbReference>